<feature type="transmembrane region" description="Helical" evidence="1">
    <location>
        <begin position="184"/>
        <end position="203"/>
    </location>
</feature>
<protein>
    <submittedName>
        <fullName evidence="2">Uncharacterized protein</fullName>
    </submittedName>
</protein>
<dbReference type="AlphaFoldDB" id="A0A239BHK4"/>
<accession>A0A239BHK4</accession>
<dbReference type="Proteomes" id="UP000198415">
    <property type="component" value="Unassembled WGS sequence"/>
</dbReference>
<feature type="transmembrane region" description="Helical" evidence="1">
    <location>
        <begin position="50"/>
        <end position="68"/>
    </location>
</feature>
<keyword evidence="1" id="KW-1133">Transmembrane helix</keyword>
<keyword evidence="3" id="KW-1185">Reference proteome</keyword>
<feature type="transmembrane region" description="Helical" evidence="1">
    <location>
        <begin position="80"/>
        <end position="102"/>
    </location>
</feature>
<reference evidence="2 3" key="1">
    <citation type="submission" date="2017-06" db="EMBL/GenBank/DDBJ databases">
        <authorList>
            <person name="Kim H.J."/>
            <person name="Triplett B.A."/>
        </authorList>
    </citation>
    <scope>NUCLEOTIDE SEQUENCE [LARGE SCALE GENOMIC DNA]</scope>
    <source>
        <strain evidence="2 3">DSM 43151</strain>
    </source>
</reference>
<evidence type="ECO:0000313" key="2">
    <source>
        <dbReference type="EMBL" id="SNS07585.1"/>
    </source>
</evidence>
<gene>
    <name evidence="2" type="ORF">SAMN06264365_109240</name>
</gene>
<sequence length="221" mass="23695">MVIALEMPRYGVRMRPRDLGIALVYLLILLACTAAILPIATTWVRSDADAIPGTLAWAGQLIGIYFVAAHTARAPRIAPLIVAILLNSFLMAVVAMSMPAWVLNGGQAEQFRATVVEVYDGHKGPATYTLAVDGVPIPGRLADWPGDGIGAIGDKVLVAQDEEGLLDPRLPEQMAEDVAADGTILILPTIAILAVLCLVAVWPGRRDRELRSRPPHEIGLR</sequence>
<organism evidence="2 3">
    <name type="scientific">Actinoplanes regularis</name>
    <dbReference type="NCBI Taxonomy" id="52697"/>
    <lineage>
        <taxon>Bacteria</taxon>
        <taxon>Bacillati</taxon>
        <taxon>Actinomycetota</taxon>
        <taxon>Actinomycetes</taxon>
        <taxon>Micromonosporales</taxon>
        <taxon>Micromonosporaceae</taxon>
        <taxon>Actinoplanes</taxon>
    </lineage>
</organism>
<evidence type="ECO:0000313" key="3">
    <source>
        <dbReference type="Proteomes" id="UP000198415"/>
    </source>
</evidence>
<feature type="transmembrane region" description="Helical" evidence="1">
    <location>
        <begin position="21"/>
        <end position="44"/>
    </location>
</feature>
<dbReference type="EMBL" id="FZNR01000009">
    <property type="protein sequence ID" value="SNS07585.1"/>
    <property type="molecule type" value="Genomic_DNA"/>
</dbReference>
<evidence type="ECO:0000256" key="1">
    <source>
        <dbReference type="SAM" id="Phobius"/>
    </source>
</evidence>
<proteinExistence type="predicted"/>
<keyword evidence="1" id="KW-0472">Membrane</keyword>
<name>A0A239BHK4_9ACTN</name>
<keyword evidence="1" id="KW-0812">Transmembrane</keyword>